<gene>
    <name evidence="3" type="ORF">PU1002_00605</name>
</gene>
<evidence type="ECO:0000313" key="3">
    <source>
        <dbReference type="EMBL" id="EAS84177.1"/>
    </source>
</evidence>
<dbReference type="Proteomes" id="UP000005306">
    <property type="component" value="Unassembled WGS sequence"/>
</dbReference>
<dbReference type="AlphaFoldDB" id="Q1UZL4"/>
<organism evidence="3 4">
    <name type="scientific">Pelagibacter ubique (strain HTCC1002)</name>
    <dbReference type="NCBI Taxonomy" id="314261"/>
    <lineage>
        <taxon>Bacteria</taxon>
        <taxon>Pseudomonadati</taxon>
        <taxon>Pseudomonadota</taxon>
        <taxon>Alphaproteobacteria</taxon>
        <taxon>Candidatus Pelagibacterales</taxon>
        <taxon>Candidatus Pelagibacteraceae</taxon>
        <taxon>Candidatus Pelagibacter</taxon>
    </lineage>
</organism>
<name>Q1UZL4_PELU1</name>
<feature type="coiled-coil region" evidence="1">
    <location>
        <begin position="91"/>
        <end position="131"/>
    </location>
</feature>
<accession>Q1UZL4</accession>
<feature type="region of interest" description="Disordered" evidence="2">
    <location>
        <begin position="1"/>
        <end position="26"/>
    </location>
</feature>
<comment type="caution">
    <text evidence="3">The sequence shown here is derived from an EMBL/GenBank/DDBJ whole genome shotgun (WGS) entry which is preliminary data.</text>
</comment>
<evidence type="ECO:0000256" key="1">
    <source>
        <dbReference type="SAM" id="Coils"/>
    </source>
</evidence>
<keyword evidence="1" id="KW-0175">Coiled coil</keyword>
<dbReference type="RefSeq" id="WP_006996764.1">
    <property type="nucleotide sequence ID" value="NZ_CH724130.1"/>
</dbReference>
<feature type="compositionally biased region" description="Basic and acidic residues" evidence="2">
    <location>
        <begin position="1"/>
        <end position="10"/>
    </location>
</feature>
<evidence type="ECO:0000313" key="4">
    <source>
        <dbReference type="Proteomes" id="UP000005306"/>
    </source>
</evidence>
<protein>
    <submittedName>
        <fullName evidence="3">Uncharacterized protein</fullName>
    </submittedName>
</protein>
<dbReference type="EMBL" id="AAPV01000002">
    <property type="protein sequence ID" value="EAS84177.1"/>
    <property type="molecule type" value="Genomic_DNA"/>
</dbReference>
<reference evidence="3 4" key="1">
    <citation type="submission" date="2006-04" db="EMBL/GenBank/DDBJ databases">
        <authorList>
            <person name="Giovannoni S.J."/>
            <person name="Cho J.-C."/>
            <person name="Ferriera S."/>
            <person name="Johnson J."/>
            <person name="Kravitz S."/>
            <person name="Halpern A."/>
            <person name="Remington K."/>
            <person name="Beeson K."/>
            <person name="Tran B."/>
            <person name="Rogers Y.-H."/>
            <person name="Friedman R."/>
            <person name="Venter J.C."/>
        </authorList>
    </citation>
    <scope>NUCLEOTIDE SEQUENCE [LARGE SCALE GENOMIC DNA]</scope>
    <source>
        <strain evidence="3 4">HTCC1002</strain>
    </source>
</reference>
<dbReference type="HOGENOM" id="CLU_1560165_0_0_5"/>
<sequence length="171" mass="21033">MKKHKSDQSKKSSSRKRQFGRTNPNHRYFMGLLKTETEEYLKDNKEKLLREKPEIYYQMINRKLPKKYQKKDNPLKMPVNAFVPPQSKLSKEELDIQMKKEAEEKRIKEEAVREKQRIDKLEEERIERNRAAALRERSLIYWTNPHDQGNYRSIHSEEYQSRYKKKKYEYY</sequence>
<evidence type="ECO:0000256" key="2">
    <source>
        <dbReference type="SAM" id="MobiDB-lite"/>
    </source>
</evidence>
<proteinExistence type="predicted"/>